<dbReference type="InterPro" id="IPR025272">
    <property type="entry name" value="SocA_Panacea"/>
</dbReference>
<keyword evidence="4" id="KW-1185">Reference proteome</keyword>
<organism evidence="3 4">
    <name type="scientific">Mycolicibacterium vanbaalenii</name>
    <name type="common">Mycobacterium vanbaalenii</name>
    <dbReference type="NCBI Taxonomy" id="110539"/>
    <lineage>
        <taxon>Bacteria</taxon>
        <taxon>Bacillati</taxon>
        <taxon>Actinomycetota</taxon>
        <taxon>Actinomycetes</taxon>
        <taxon>Mycobacteriales</taxon>
        <taxon>Mycobacteriaceae</taxon>
        <taxon>Mycolicibacterium</taxon>
    </lineage>
</organism>
<feature type="region of interest" description="Disordered" evidence="1">
    <location>
        <begin position="158"/>
        <end position="210"/>
    </location>
</feature>
<dbReference type="AlphaFoldDB" id="A0A5S9NZ13"/>
<sequence length="210" mass="23754">MASVHDVAAYILSKRNGMSTMKLQKLCYYSQGWALAWDEQPLFDEPIRAWANGPVVYELFDKHRGQFRVNRWPYGDANNLKDFEKETIDAVLSSYGGLTGQQLSDKTHAETPWTLARQGTQDGALSTAEISLQAMQEYFGALAHKEAVALEQDDAVEEEAAELLDDDEGERDEFYDYEPPDDYYAAAEYADLGPAEDEDADFEPSDVWDR</sequence>
<dbReference type="EMBL" id="CACSIP010000005">
    <property type="protein sequence ID" value="CAA0096113.1"/>
    <property type="molecule type" value="Genomic_DNA"/>
</dbReference>
<gene>
    <name evidence="3" type="ORF">AELLOGFF_02932</name>
</gene>
<evidence type="ECO:0000259" key="2">
    <source>
        <dbReference type="Pfam" id="PF13274"/>
    </source>
</evidence>
<evidence type="ECO:0000256" key="1">
    <source>
        <dbReference type="SAM" id="MobiDB-lite"/>
    </source>
</evidence>
<dbReference type="OrthoDB" id="9799173at2"/>
<dbReference type="RefSeq" id="WP_159229264.1">
    <property type="nucleotide sequence ID" value="NZ_CACSIP010000005.1"/>
</dbReference>
<proteinExistence type="predicted"/>
<feature type="compositionally biased region" description="Acidic residues" evidence="1">
    <location>
        <begin position="158"/>
        <end position="181"/>
    </location>
</feature>
<feature type="compositionally biased region" description="Low complexity" evidence="1">
    <location>
        <begin position="182"/>
        <end position="191"/>
    </location>
</feature>
<dbReference type="Proteomes" id="UP000430146">
    <property type="component" value="Unassembled WGS sequence"/>
</dbReference>
<name>A0A5S9NZ13_MYCVN</name>
<feature type="compositionally biased region" description="Acidic residues" evidence="1">
    <location>
        <begin position="194"/>
        <end position="210"/>
    </location>
</feature>
<reference evidence="3 4" key="1">
    <citation type="submission" date="2019-11" db="EMBL/GenBank/DDBJ databases">
        <authorList>
            <person name="Holert J."/>
        </authorList>
    </citation>
    <scope>NUCLEOTIDE SEQUENCE [LARGE SCALE GENOMIC DNA]</scope>
    <source>
        <strain evidence="3">BC8_1</strain>
    </source>
</reference>
<protein>
    <recommendedName>
        <fullName evidence="2">Antitoxin SocA-like Panacea domain-containing protein</fullName>
    </recommendedName>
</protein>
<feature type="domain" description="Antitoxin SocA-like Panacea" evidence="2">
    <location>
        <begin position="23"/>
        <end position="113"/>
    </location>
</feature>
<evidence type="ECO:0000313" key="4">
    <source>
        <dbReference type="Proteomes" id="UP000430146"/>
    </source>
</evidence>
<evidence type="ECO:0000313" key="3">
    <source>
        <dbReference type="EMBL" id="CAA0096113.1"/>
    </source>
</evidence>
<dbReference type="Pfam" id="PF13274">
    <property type="entry name" value="SocA_Panacea"/>
    <property type="match status" value="1"/>
</dbReference>
<accession>A0A5S9NZ13</accession>